<keyword evidence="2" id="KW-0121">Carboxypeptidase</keyword>
<keyword evidence="4 7" id="KW-0732">Signal</keyword>
<dbReference type="GO" id="GO:0006508">
    <property type="term" value="P:proteolysis"/>
    <property type="evidence" value="ECO:0007669"/>
    <property type="project" value="UniProtKB-KW"/>
</dbReference>
<proteinExistence type="inferred from homology"/>
<evidence type="ECO:0000256" key="5">
    <source>
        <dbReference type="ARBA" id="ARBA00022801"/>
    </source>
</evidence>
<sequence length="476" mass="53008">MTSAILFIALVLATMPGTLLAVRGPFRAMFPANPPAYARRTGVDPGQPLFLTPYIEKGQIKEGQALSLVGKLNGTNVKSYSGFLTVNKEFNSNMFFWFFPSQSGPDSAPLLLWLQGGPGGTSMFGLFAEHGPFSVTKDLKLLPRKFSWTAKYSVLYIDNPVGTGFSFTENDQGYARNETAVAKDLYSALVQFFQLFPEYQKNAFYATGESYAGKYVPALSYLIHVKNPAATVKINFKGMAIGDGFTSPEKLIPGYGSFMLQTGQADFLQKAKIDKITADIVTLIQAKEWLAAADAMDLLINSDADSYFRNITGCTDYYNYMRTTIPADQDYFTNYLALPEVRKAIHVGNLTFNNGDKVSQFLREDFMQSVEKLVTILADANYKILFYNGQLDVIVAAPLTEAFLDQLDWKGLPDYVFAERKVWKVPGEGDVAGYAKKVMNFQQVLVRGGGHILPYDQPHRSFDMIDRFITGRPFDL</sequence>
<evidence type="ECO:0000313" key="8">
    <source>
        <dbReference type="EnsemblMetazoa" id="XP_038044986.1"/>
    </source>
</evidence>
<evidence type="ECO:0000256" key="3">
    <source>
        <dbReference type="ARBA" id="ARBA00022670"/>
    </source>
</evidence>
<keyword evidence="9" id="KW-1185">Reference proteome</keyword>
<dbReference type="RefSeq" id="XP_038044986.1">
    <property type="nucleotide sequence ID" value="XM_038189058.1"/>
</dbReference>
<dbReference type="FunFam" id="3.40.50.1820:FF:000096">
    <property type="entry name" value="Carboxypeptidase vitellogenic-like"/>
    <property type="match status" value="1"/>
</dbReference>
<dbReference type="GO" id="GO:0004185">
    <property type="term" value="F:serine-type carboxypeptidase activity"/>
    <property type="evidence" value="ECO:0007669"/>
    <property type="project" value="InterPro"/>
</dbReference>
<accession>A0A913Z1V5</accession>
<feature type="signal peptide" evidence="7">
    <location>
        <begin position="1"/>
        <end position="21"/>
    </location>
</feature>
<evidence type="ECO:0000256" key="6">
    <source>
        <dbReference type="ARBA" id="ARBA00023180"/>
    </source>
</evidence>
<dbReference type="PANTHER" id="PTHR11802:SF472">
    <property type="entry name" value="SERINE CARBOXYPEPTIDASE CPVL-RELATED"/>
    <property type="match status" value="1"/>
</dbReference>
<evidence type="ECO:0000256" key="2">
    <source>
        <dbReference type="ARBA" id="ARBA00022645"/>
    </source>
</evidence>
<dbReference type="OrthoDB" id="443318at2759"/>
<organism evidence="8 9">
    <name type="scientific">Patiria miniata</name>
    <name type="common">Bat star</name>
    <name type="synonym">Asterina miniata</name>
    <dbReference type="NCBI Taxonomy" id="46514"/>
    <lineage>
        <taxon>Eukaryota</taxon>
        <taxon>Metazoa</taxon>
        <taxon>Echinodermata</taxon>
        <taxon>Eleutherozoa</taxon>
        <taxon>Asterozoa</taxon>
        <taxon>Asteroidea</taxon>
        <taxon>Valvatacea</taxon>
        <taxon>Valvatida</taxon>
        <taxon>Asterinidae</taxon>
        <taxon>Patiria</taxon>
    </lineage>
</organism>
<keyword evidence="3" id="KW-0645">Protease</keyword>
<reference evidence="8" key="1">
    <citation type="submission" date="2022-11" db="UniProtKB">
        <authorList>
            <consortium name="EnsemblMetazoa"/>
        </authorList>
    </citation>
    <scope>IDENTIFICATION</scope>
</reference>
<dbReference type="Proteomes" id="UP000887568">
    <property type="component" value="Unplaced"/>
</dbReference>
<dbReference type="PRINTS" id="PR00724">
    <property type="entry name" value="CRBOXYPTASEC"/>
</dbReference>
<protein>
    <recommendedName>
        <fullName evidence="10">Serine carboxypeptidase CPVL</fullName>
    </recommendedName>
</protein>
<keyword evidence="5" id="KW-0378">Hydrolase</keyword>
<dbReference type="SUPFAM" id="SSF53474">
    <property type="entry name" value="alpha/beta-Hydrolases"/>
    <property type="match status" value="1"/>
</dbReference>
<dbReference type="EnsemblMetazoa" id="XM_038189058.1">
    <property type="protein sequence ID" value="XP_038044986.1"/>
    <property type="gene ID" value="LOC119719583"/>
</dbReference>
<evidence type="ECO:0000256" key="1">
    <source>
        <dbReference type="ARBA" id="ARBA00009431"/>
    </source>
</evidence>
<evidence type="ECO:0000256" key="4">
    <source>
        <dbReference type="ARBA" id="ARBA00022729"/>
    </source>
</evidence>
<evidence type="ECO:0008006" key="10">
    <source>
        <dbReference type="Google" id="ProtNLM"/>
    </source>
</evidence>
<evidence type="ECO:0000256" key="7">
    <source>
        <dbReference type="SAM" id="SignalP"/>
    </source>
</evidence>
<dbReference type="InterPro" id="IPR001563">
    <property type="entry name" value="Peptidase_S10"/>
</dbReference>
<dbReference type="AlphaFoldDB" id="A0A913Z1V5"/>
<dbReference type="Pfam" id="PF00450">
    <property type="entry name" value="Peptidase_S10"/>
    <property type="match status" value="1"/>
</dbReference>
<dbReference type="Gene3D" id="3.40.50.1820">
    <property type="entry name" value="alpha/beta hydrolase"/>
    <property type="match status" value="1"/>
</dbReference>
<dbReference type="InterPro" id="IPR029058">
    <property type="entry name" value="AB_hydrolase_fold"/>
</dbReference>
<comment type="similarity">
    <text evidence="1">Belongs to the peptidase S10 family.</text>
</comment>
<name>A0A913Z1V5_PATMI</name>
<feature type="chain" id="PRO_5036848478" description="Serine carboxypeptidase CPVL" evidence="7">
    <location>
        <begin position="22"/>
        <end position="476"/>
    </location>
</feature>
<evidence type="ECO:0000313" key="9">
    <source>
        <dbReference type="Proteomes" id="UP000887568"/>
    </source>
</evidence>
<keyword evidence="6" id="KW-0325">Glycoprotein</keyword>
<dbReference type="OMA" id="EMADQFV"/>
<dbReference type="PANTHER" id="PTHR11802">
    <property type="entry name" value="SERINE PROTEASE FAMILY S10 SERINE CARBOXYPEPTIDASE"/>
    <property type="match status" value="1"/>
</dbReference>
<dbReference type="GeneID" id="119719583"/>